<dbReference type="AlphaFoldDB" id="A0A1H5X1I1"/>
<dbReference type="Gene3D" id="3.40.30.10">
    <property type="entry name" value="Glutaredoxin"/>
    <property type="match status" value="1"/>
</dbReference>
<dbReference type="Proteomes" id="UP000236742">
    <property type="component" value="Unassembled WGS sequence"/>
</dbReference>
<dbReference type="EMBL" id="FNVD01000009">
    <property type="protein sequence ID" value="SEG05631.1"/>
    <property type="molecule type" value="Genomic_DNA"/>
</dbReference>
<dbReference type="OrthoDB" id="7362982at2"/>
<dbReference type="RefSeq" id="WP_104008379.1">
    <property type="nucleotide sequence ID" value="NZ_FNVD01000009.1"/>
</dbReference>
<gene>
    <name evidence="1" type="ORF">SAMN05421751_109140</name>
</gene>
<protein>
    <recommendedName>
        <fullName evidence="3">Regulatory protein SoxS</fullName>
    </recommendedName>
</protein>
<accession>A0A1H5X1I1</accession>
<dbReference type="InterPro" id="IPR036249">
    <property type="entry name" value="Thioredoxin-like_sf"/>
</dbReference>
<proteinExistence type="predicted"/>
<dbReference type="SUPFAM" id="SSF52833">
    <property type="entry name" value="Thioredoxin-like"/>
    <property type="match status" value="1"/>
</dbReference>
<evidence type="ECO:0000313" key="2">
    <source>
        <dbReference type="Proteomes" id="UP000236742"/>
    </source>
</evidence>
<evidence type="ECO:0000313" key="1">
    <source>
        <dbReference type="EMBL" id="SEG05631.1"/>
    </source>
</evidence>
<evidence type="ECO:0008006" key="3">
    <source>
        <dbReference type="Google" id="ProtNLM"/>
    </source>
</evidence>
<keyword evidence="2" id="KW-1185">Reference proteome</keyword>
<sequence length="144" mass="15629">MALGRLIGGGFVALFLAAQAMAVELVMVQQPGCEWCERWHTEIGPSYSNTSEGRFAPLRQVDLRALREDLAVARRVAYTPTFLIVENNRELARLEGYPGADFFWPLLTALVAEHAGFDPAAPADADGTQPIRAEIIEAGATGKT</sequence>
<reference evidence="1 2" key="1">
    <citation type="submission" date="2016-10" db="EMBL/GenBank/DDBJ databases">
        <authorList>
            <person name="de Groot N.N."/>
        </authorList>
    </citation>
    <scope>NUCLEOTIDE SEQUENCE [LARGE SCALE GENOMIC DNA]</scope>
    <source>
        <strain evidence="1 2">DSM 23413</strain>
    </source>
</reference>
<name>A0A1H5X1I1_9RHOB</name>
<organism evidence="1 2">
    <name type="scientific">Jhaorihella thermophila</name>
    <dbReference type="NCBI Taxonomy" id="488547"/>
    <lineage>
        <taxon>Bacteria</taxon>
        <taxon>Pseudomonadati</taxon>
        <taxon>Pseudomonadota</taxon>
        <taxon>Alphaproteobacteria</taxon>
        <taxon>Rhodobacterales</taxon>
        <taxon>Paracoccaceae</taxon>
        <taxon>Jhaorihella</taxon>
    </lineage>
</organism>